<proteinExistence type="predicted"/>
<evidence type="ECO:0000313" key="1">
    <source>
        <dbReference type="EMBL" id="KAH7927570.1"/>
    </source>
</evidence>
<gene>
    <name evidence="1" type="ORF">BV22DRAFT_1031614</name>
</gene>
<protein>
    <submittedName>
        <fullName evidence="1">Uncharacterized protein</fullName>
    </submittedName>
</protein>
<comment type="caution">
    <text evidence="1">The sequence shown here is derived from an EMBL/GenBank/DDBJ whole genome shotgun (WGS) entry which is preliminary data.</text>
</comment>
<sequence length="324" mass="35085">MKLGFALSCLALLRLAGASYHLTREYSGQNFFSGWNFIANWDNLTNGDVNYIDQQDASSQQLAYVRSGTNNAIIKVDNATNVVYMNKRNSVRIESIDFYGVGSLFIIDALHMPFGCSVWPSIWTKGANWPSDGEIDIVEGVNLMTTNQMALHSQPGCSHTTPQDQTGTSGVTDCSQGAGCTVVEKKPNSYGAGFAAAQGGVFAAQFDVSGIYMWFWSRADIPDAIKQATSASPMDTSTWGPPSGAYPSSSCDISKFFGAQQLVIDITLCGDWAGLQSVYQSTCHTTPTGNCVRASFPFYCAIIPEVPVFNPDCGQRFRPRKSAV</sequence>
<evidence type="ECO:0000313" key="2">
    <source>
        <dbReference type="Proteomes" id="UP000790709"/>
    </source>
</evidence>
<reference evidence="1" key="1">
    <citation type="journal article" date="2021" name="New Phytol.">
        <title>Evolutionary innovations through gain and loss of genes in the ectomycorrhizal Boletales.</title>
        <authorList>
            <person name="Wu G."/>
            <person name="Miyauchi S."/>
            <person name="Morin E."/>
            <person name="Kuo A."/>
            <person name="Drula E."/>
            <person name="Varga T."/>
            <person name="Kohler A."/>
            <person name="Feng B."/>
            <person name="Cao Y."/>
            <person name="Lipzen A."/>
            <person name="Daum C."/>
            <person name="Hundley H."/>
            <person name="Pangilinan J."/>
            <person name="Johnson J."/>
            <person name="Barry K."/>
            <person name="LaButti K."/>
            <person name="Ng V."/>
            <person name="Ahrendt S."/>
            <person name="Min B."/>
            <person name="Choi I.G."/>
            <person name="Park H."/>
            <person name="Plett J.M."/>
            <person name="Magnuson J."/>
            <person name="Spatafora J.W."/>
            <person name="Nagy L.G."/>
            <person name="Henrissat B."/>
            <person name="Grigoriev I.V."/>
            <person name="Yang Z.L."/>
            <person name="Xu J."/>
            <person name="Martin F.M."/>
        </authorList>
    </citation>
    <scope>NUCLEOTIDE SEQUENCE</scope>
    <source>
        <strain evidence="1">KUC20120723A-06</strain>
    </source>
</reference>
<keyword evidence="2" id="KW-1185">Reference proteome</keyword>
<dbReference type="EMBL" id="MU266364">
    <property type="protein sequence ID" value="KAH7927570.1"/>
    <property type="molecule type" value="Genomic_DNA"/>
</dbReference>
<accession>A0ACB8BNS9</accession>
<organism evidence="1 2">
    <name type="scientific">Leucogyrophana mollusca</name>
    <dbReference type="NCBI Taxonomy" id="85980"/>
    <lineage>
        <taxon>Eukaryota</taxon>
        <taxon>Fungi</taxon>
        <taxon>Dikarya</taxon>
        <taxon>Basidiomycota</taxon>
        <taxon>Agaricomycotina</taxon>
        <taxon>Agaricomycetes</taxon>
        <taxon>Agaricomycetidae</taxon>
        <taxon>Boletales</taxon>
        <taxon>Boletales incertae sedis</taxon>
        <taxon>Leucogyrophana</taxon>
    </lineage>
</organism>
<name>A0ACB8BNS9_9AGAM</name>
<dbReference type="Proteomes" id="UP000790709">
    <property type="component" value="Unassembled WGS sequence"/>
</dbReference>